<reference evidence="8" key="1">
    <citation type="submission" date="2022-10" db="EMBL/GenBank/DDBJ databases">
        <authorList>
            <person name="Chen Y."/>
            <person name="Dougan E. K."/>
            <person name="Chan C."/>
            <person name="Rhodes N."/>
            <person name="Thang M."/>
        </authorList>
    </citation>
    <scope>NUCLEOTIDE SEQUENCE</scope>
</reference>
<dbReference type="EMBL" id="CAMXCT020006629">
    <property type="protein sequence ID" value="CAL1170681.1"/>
    <property type="molecule type" value="Genomic_DNA"/>
</dbReference>
<dbReference type="Gene3D" id="3.90.70.10">
    <property type="entry name" value="Cysteine proteinases"/>
    <property type="match status" value="1"/>
</dbReference>
<evidence type="ECO:0000256" key="5">
    <source>
        <dbReference type="PROSITE-ProRule" id="PRU00042"/>
    </source>
</evidence>
<evidence type="ECO:0000256" key="2">
    <source>
        <dbReference type="ARBA" id="ARBA00022737"/>
    </source>
</evidence>
<accession>A0A9P1GKI5</accession>
<keyword evidence="10" id="KW-1185">Reference proteome</keyword>
<feature type="compositionally biased region" description="Basic and acidic residues" evidence="6">
    <location>
        <begin position="16"/>
        <end position="25"/>
    </location>
</feature>
<evidence type="ECO:0000313" key="9">
    <source>
        <dbReference type="EMBL" id="CAL4804618.1"/>
    </source>
</evidence>
<evidence type="ECO:0000313" key="8">
    <source>
        <dbReference type="EMBL" id="CAI4017306.1"/>
    </source>
</evidence>
<feature type="compositionally biased region" description="Low complexity" evidence="6">
    <location>
        <begin position="2245"/>
        <end position="2259"/>
    </location>
</feature>
<reference evidence="9 10" key="2">
    <citation type="submission" date="2024-05" db="EMBL/GenBank/DDBJ databases">
        <authorList>
            <person name="Chen Y."/>
            <person name="Shah S."/>
            <person name="Dougan E. K."/>
            <person name="Thang M."/>
            <person name="Chan C."/>
        </authorList>
    </citation>
    <scope>NUCLEOTIDE SEQUENCE [LARGE SCALE GENOMIC DNA]</scope>
</reference>
<dbReference type="InterPro" id="IPR038765">
    <property type="entry name" value="Papain-like_cys_pep_sf"/>
</dbReference>
<dbReference type="PROSITE" id="PS50157">
    <property type="entry name" value="ZINC_FINGER_C2H2_2"/>
    <property type="match status" value="1"/>
</dbReference>
<evidence type="ECO:0000313" key="10">
    <source>
        <dbReference type="Proteomes" id="UP001152797"/>
    </source>
</evidence>
<dbReference type="GO" id="GO:0000981">
    <property type="term" value="F:DNA-binding transcription factor activity, RNA polymerase II-specific"/>
    <property type="evidence" value="ECO:0007669"/>
    <property type="project" value="TreeGrafter"/>
</dbReference>
<evidence type="ECO:0000256" key="4">
    <source>
        <dbReference type="ARBA" id="ARBA00022833"/>
    </source>
</evidence>
<keyword evidence="2" id="KW-0677">Repeat</keyword>
<dbReference type="PANTHER" id="PTHR24409">
    <property type="entry name" value="ZINC FINGER PROTEIN 142"/>
    <property type="match status" value="1"/>
</dbReference>
<evidence type="ECO:0000256" key="1">
    <source>
        <dbReference type="ARBA" id="ARBA00022723"/>
    </source>
</evidence>
<dbReference type="SUPFAM" id="SSF54001">
    <property type="entry name" value="Cysteine proteinases"/>
    <property type="match status" value="1"/>
</dbReference>
<keyword evidence="1" id="KW-0479">Metal-binding</keyword>
<dbReference type="SUPFAM" id="SSF56219">
    <property type="entry name" value="DNase I-like"/>
    <property type="match status" value="1"/>
</dbReference>
<name>A0A9P1GKI5_9DINO</name>
<dbReference type="Pfam" id="PF00443">
    <property type="entry name" value="UCH"/>
    <property type="match status" value="1"/>
</dbReference>
<keyword evidence="4" id="KW-0862">Zinc</keyword>
<dbReference type="SMART" id="SM00355">
    <property type="entry name" value="ZnF_C2H2"/>
    <property type="match status" value="4"/>
</dbReference>
<dbReference type="InterPro" id="IPR001394">
    <property type="entry name" value="Peptidase_C19_UCH"/>
</dbReference>
<gene>
    <name evidence="8" type="ORF">C1SCF055_LOCUS41961</name>
</gene>
<feature type="region of interest" description="Disordered" evidence="6">
    <location>
        <begin position="1990"/>
        <end position="2012"/>
    </location>
</feature>
<proteinExistence type="predicted"/>
<dbReference type="GO" id="GO:0008270">
    <property type="term" value="F:zinc ion binding"/>
    <property type="evidence" value="ECO:0007669"/>
    <property type="project" value="UniProtKB-KW"/>
</dbReference>
<comment type="caution">
    <text evidence="8">The sequence shown here is derived from an EMBL/GenBank/DDBJ whole genome shotgun (WGS) entry which is preliminary data.</text>
</comment>
<dbReference type="PROSITE" id="PS00028">
    <property type="entry name" value="ZINC_FINGER_C2H2_1"/>
    <property type="match status" value="4"/>
</dbReference>
<evidence type="ECO:0000256" key="3">
    <source>
        <dbReference type="ARBA" id="ARBA00022771"/>
    </source>
</evidence>
<feature type="domain" description="C2H2-type" evidence="7">
    <location>
        <begin position="677"/>
        <end position="705"/>
    </location>
</feature>
<feature type="region of interest" description="Disordered" evidence="6">
    <location>
        <begin position="2232"/>
        <end position="2259"/>
    </location>
</feature>
<dbReference type="EMBL" id="CAMXCT030006629">
    <property type="protein sequence ID" value="CAL4804618.1"/>
    <property type="molecule type" value="Genomic_DNA"/>
</dbReference>
<sequence>MEGAEVSHNMKSMKHTPSDTKRHDTRPETCKIAAHWPLPQRQRPVVKRSIRRAYARALQQGFSWYKGRSYAPNDFPQALRENFQPSMPQKPVQKHPQTQSNWQHTDKTRFRVLNWNAGGLSAYRLDELKIWMKHQCIEAAIITETRWKFESTWSDSDFHFVHTGDLTHAGQGILCILAKHFCPADRLKWRVVHPGRLVHIQVQLASRAIDFIGCYQHTYAATTQRQTARAQLWDQLEQLMHGLVARNILVLGGDFNCDLLQAASHSGPEIFHWRGTLTRGALHSDNGRFTSLVRLHGLTALNTWSPKLGPTYEHANACSRIDFIMTRKHVADGVSKDVLYARDAPFQGEDGHVPMIAQLRQQWYAPHQHRHAWGVTPQQRRQGHIACRLNTPEWQAFVTHTATALTDTLTKARHSEDDVIPTMHRVAIECMPFTVEELEAEMSRIPESRAVARPCAPGTVWRALEPVSKCIVGLLTRKALWEAMPAFTQMPLWAYLPGRSTQDALLRALLAGPTRCWADPRRPLASDPPPQPDMFAAKMDGPIRGDAVLTDADLANLKHQEWGTRVLTIVATRAWHHMRKETDACAYLASRCCLCDQFLGRTQELHRHLKIHHPEFWPHVQAKGIQLSNLYGEETPCPFCHALFKSAHQCPNWVQLALLLVYGGGTHEGPTPPQTALRCEICMEYFANSDELNNHLVKEHRLSNPSFNPARDTLEGEPVCAHCLTMYDNVESLRSHIVQGRCLNFNADLPTEVVDVQPKWIAALCQGQMANTLRDPHVRMELTLHCQNCKSRYLRASDLSGHLMAAHPKLWSAAQAVTGFLVGLLYDETGCLCNPNIGSHRSHHVCLPLRQLGMQFMRLQEPILYPHIPTEEELTMLYSSRLDREARFMLERAITGNSIEAHWKVPELLTLLRLPSSLAKPHMADIADEDMPESQEMSEQIWAAFQHVAPLIDKSLKLDQNTAAPKRPRKGELVKQDHQRGLPDTLNLAKAMSQLAKLALKLDRDMQLMKQEDTYIFFFSNKGPDSCLTLLMQTTETWAQSHQAQKQAITQAPMIPLRQKLMQVLFTTLLNKLDRLGAAQEGSDVMKAALSTLLLLPDGTCPFLEWDQGSKKLRVSQRKPLTLKHLHQLCTDMLEALSDVNLVRRFHALPTGQNQDVTPWKLQISMRSDQPWQILQMLSHSALWLTMGGSLKPHSQTQSPLAHQLQTTLGMTKGTSKGKGKGKSKTKTKQAAKEVDGMQAALTTAPICLCIHLDRCVQTPRGDIYKSECKINPDNTCIVPTFSGSGLQHEPVEYQIIALMSHLGSDKGGHYRSALRLAPVLIDSTTPAEWLLTNDWHSPIPTWSIPGWMSRTANVFWLIRTDCIQLYRYTHRQPLQELTETMPSNTGQTIPPRNRSKRYAGWHDGSAHEGEGCNRTTTVTGADAWITHFCADPANSGQPPPRNNGLDAWFTSVCTLIGEQWTCWHCTNMLTTAITNQHKRGQEILTAPFLEQLHGLAQMPSSGMDGADRAWFHWSRCCSLQRQQQRQTRQIKAAKFRELCTEVDNAARAHDAHLMFQIINRYAPKKPLTRARLRTAEGQIANQHVAHAITVQYVRDTWKGPSQLPEFTVSAPGLPFTRAELVDAITAEHPNKSVAQPFLPALIWSYHELSHDGGIDMEAPLQISLAGIQPPEEMAPEPSAFSPIQTAFVERADTSASDDIVLTIPWTHLTETLRLIDSIHDTSAQVTAAQPRHWWRPAMDRVDIEDREPDAHQDSDGCMHCGEIFMSRSGLRRHITEGRCMSFDPLSSPQPLNAADRWSSLLAAGQFTAPALTAIHRIKLTLTCQFCGTRYQRQGDLVAHLLQSHPALWNNSQETLRFLLQTVIAHTGCLCNPQVHQNNRTHVCTVVRQLAMAFHQSELEVLVPTVYSPQLLDAMLINLGNTEQIQRLRVLLQERNFSSLWQDLDVLILLRSLFCCCQPMDYGAWDSHDQALMDSLQALAPMFLGTRKQELANDDRTTKRHKGPKQEEHGDQRQVQVLTQVVTKMAQLLLNHERSLQTLHHQDSYVIFARTHPIGMMPIMATLAQEWKTKAPQNQENPQWLTLRSHLLRGLLQELLTRVVQLQESQPGQQLWDTAVTKQTILQDGSWVYMKWSPSDQQLIPTKRTPIPMGQMVKLLKVLIAALQDNMHVLRFQSLKTQQEVTPWILQLTLRDSELWATFNELTGNSVWGLMAMSLKRHQQVYSKPAQQLADLLGKGKGRGKGKQVKQQPSTPTTSTPTA</sequence>
<feature type="compositionally biased region" description="Basic residues" evidence="6">
    <location>
        <begin position="1216"/>
        <end position="1230"/>
    </location>
</feature>
<organism evidence="8">
    <name type="scientific">Cladocopium goreaui</name>
    <dbReference type="NCBI Taxonomy" id="2562237"/>
    <lineage>
        <taxon>Eukaryota</taxon>
        <taxon>Sar</taxon>
        <taxon>Alveolata</taxon>
        <taxon>Dinophyceae</taxon>
        <taxon>Suessiales</taxon>
        <taxon>Symbiodiniaceae</taxon>
        <taxon>Cladocopium</taxon>
    </lineage>
</organism>
<dbReference type="InterPro" id="IPR013087">
    <property type="entry name" value="Znf_C2H2_type"/>
</dbReference>
<evidence type="ECO:0000259" key="7">
    <source>
        <dbReference type="PROSITE" id="PS50157"/>
    </source>
</evidence>
<evidence type="ECO:0000256" key="6">
    <source>
        <dbReference type="SAM" id="MobiDB-lite"/>
    </source>
</evidence>
<keyword evidence="3 5" id="KW-0863">Zinc-finger</keyword>
<protein>
    <recommendedName>
        <fullName evidence="7">C2H2-type domain-containing protein</fullName>
    </recommendedName>
</protein>
<dbReference type="GO" id="GO:0016579">
    <property type="term" value="P:protein deubiquitination"/>
    <property type="evidence" value="ECO:0007669"/>
    <property type="project" value="InterPro"/>
</dbReference>
<dbReference type="Gene3D" id="3.60.10.10">
    <property type="entry name" value="Endonuclease/exonuclease/phosphatase"/>
    <property type="match status" value="1"/>
</dbReference>
<dbReference type="GO" id="GO:0004843">
    <property type="term" value="F:cysteine-type deubiquitinase activity"/>
    <property type="evidence" value="ECO:0007669"/>
    <property type="project" value="InterPro"/>
</dbReference>
<dbReference type="PANTHER" id="PTHR24409:SF295">
    <property type="entry name" value="AZ2-RELATED"/>
    <property type="match status" value="1"/>
</dbReference>
<dbReference type="Proteomes" id="UP001152797">
    <property type="component" value="Unassembled WGS sequence"/>
</dbReference>
<dbReference type="EMBL" id="CAMXCT010006629">
    <property type="protein sequence ID" value="CAI4017306.1"/>
    <property type="molecule type" value="Genomic_DNA"/>
</dbReference>
<dbReference type="InterPro" id="IPR036691">
    <property type="entry name" value="Endo/exonu/phosph_ase_sf"/>
</dbReference>
<dbReference type="OrthoDB" id="413222at2759"/>
<feature type="region of interest" description="Disordered" evidence="6">
    <location>
        <begin position="1210"/>
        <end position="1232"/>
    </location>
</feature>
<dbReference type="GO" id="GO:0005634">
    <property type="term" value="C:nucleus"/>
    <property type="evidence" value="ECO:0007669"/>
    <property type="project" value="TreeGrafter"/>
</dbReference>
<feature type="region of interest" description="Disordered" evidence="6">
    <location>
        <begin position="1"/>
        <end position="25"/>
    </location>
</feature>
<dbReference type="GO" id="GO:0000977">
    <property type="term" value="F:RNA polymerase II transcription regulatory region sequence-specific DNA binding"/>
    <property type="evidence" value="ECO:0007669"/>
    <property type="project" value="TreeGrafter"/>
</dbReference>